<dbReference type="Proteomes" id="UP000460718">
    <property type="component" value="Unassembled WGS sequence"/>
</dbReference>
<evidence type="ECO:0000313" key="4">
    <source>
        <dbReference type="Proteomes" id="UP000460718"/>
    </source>
</evidence>
<accession>A0A6A3M281</accession>
<feature type="region of interest" description="Disordered" evidence="1">
    <location>
        <begin position="1"/>
        <end position="27"/>
    </location>
</feature>
<evidence type="ECO:0000313" key="3">
    <source>
        <dbReference type="EMBL" id="KAE9247106.1"/>
    </source>
</evidence>
<reference evidence="4 5" key="1">
    <citation type="submission" date="2018-09" db="EMBL/GenBank/DDBJ databases">
        <title>Genomic investigation of the strawberry pathogen Phytophthora fragariae indicates pathogenicity is determined by transcriptional variation in three key races.</title>
        <authorList>
            <person name="Adams T.M."/>
            <person name="Armitage A.D."/>
            <person name="Sobczyk M.K."/>
            <person name="Bates H.J."/>
            <person name="Dunwell J.M."/>
            <person name="Nellist C.F."/>
            <person name="Harrison R.J."/>
        </authorList>
    </citation>
    <scope>NUCLEOTIDE SEQUENCE [LARGE SCALE GENOMIC DNA]</scope>
    <source>
        <strain evidence="3 5">BC-23</strain>
        <strain evidence="2 4">SCRP245</strain>
    </source>
</reference>
<gene>
    <name evidence="3" type="ORF">PF004_g4473</name>
    <name evidence="2" type="ORF">PF011_g4436</name>
</gene>
<sequence length="103" mass="11474">MPGDEQNHSGFGAWRATAARQKEKRHEGEDEFEDLYWYSNEHASVNEAGRPTTVLESYARLQPLGLDAGGNSRGGRFVKLLAQVDAQKTWTASVKRCDGRPLP</sequence>
<evidence type="ECO:0000313" key="2">
    <source>
        <dbReference type="EMBL" id="KAE9022494.1"/>
    </source>
</evidence>
<name>A0A6A3M281_9STRA</name>
<comment type="caution">
    <text evidence="2">The sequence shown here is derived from an EMBL/GenBank/DDBJ whole genome shotgun (WGS) entry which is preliminary data.</text>
</comment>
<evidence type="ECO:0000256" key="1">
    <source>
        <dbReference type="SAM" id="MobiDB-lite"/>
    </source>
</evidence>
<evidence type="ECO:0000313" key="5">
    <source>
        <dbReference type="Proteomes" id="UP000476176"/>
    </source>
</evidence>
<organism evidence="2 4">
    <name type="scientific">Phytophthora fragariae</name>
    <dbReference type="NCBI Taxonomy" id="53985"/>
    <lineage>
        <taxon>Eukaryota</taxon>
        <taxon>Sar</taxon>
        <taxon>Stramenopiles</taxon>
        <taxon>Oomycota</taxon>
        <taxon>Peronosporomycetes</taxon>
        <taxon>Peronosporales</taxon>
        <taxon>Peronosporaceae</taxon>
        <taxon>Phytophthora</taxon>
    </lineage>
</organism>
<dbReference type="AlphaFoldDB" id="A0A6A3M281"/>
<dbReference type="EMBL" id="QXFW01000161">
    <property type="protein sequence ID" value="KAE9022494.1"/>
    <property type="molecule type" value="Genomic_DNA"/>
</dbReference>
<dbReference type="EMBL" id="QXGC01000155">
    <property type="protein sequence ID" value="KAE9247106.1"/>
    <property type="molecule type" value="Genomic_DNA"/>
</dbReference>
<dbReference type="Proteomes" id="UP000476176">
    <property type="component" value="Unassembled WGS sequence"/>
</dbReference>
<proteinExistence type="predicted"/>
<protein>
    <submittedName>
        <fullName evidence="2">Uncharacterized protein</fullName>
    </submittedName>
</protein>